<dbReference type="AlphaFoldDB" id="A0A3E0M8E8"/>
<reference evidence="1 2" key="1">
    <citation type="submission" date="2017-08" db="EMBL/GenBank/DDBJ databases">
        <title>Functional genomic and metabolic studies of the symbiotic interactions of six Microcystis-dominated communities.</title>
        <authorList>
            <person name="Li Q."/>
            <person name="Lin F."/>
        </authorList>
    </citation>
    <scope>NUCLEOTIDE SEQUENCE [LARGE SCALE GENOMIC DNA]</scope>
    <source>
        <strain evidence="1">DA14</strain>
    </source>
</reference>
<gene>
    <name evidence="1" type="ORF">DWQ56_16515</name>
</gene>
<sequence length="502" mass="57263">MAKHRFVILIDQETGVHIAHFSGQRMLAVRTCDLANEGSRLALLRWCQQFPQARIICLSNLADEQYHVETLPHVRGAAGRQFLLRKLAAWPFAQGLHTVFRLNSVHTLRKEDRFLFAAIFYPPLSAWLPELQRQSLRIEGVYTQALTLACWLPALPKGVVHRLCIQCRQQQVRMSYLQQQSLFFSRLISLPREGVSDLDLRFERIAQEANQTLMTLTQQRWIQAADVVQIVWVGEVPDDVGEVKKYLPSHYLWLCIPALELSRQLAGNPAPEALDTMDWAAMYSILQTDALPNLAPEEALRPRQIARLKRQLHWAGAAMTGLMLLAGWVGVQATQHELLQAEQLNHRLQGFKSAQPVSELSPSQLPRLRAFTQAVQTLETRVDLPDDALLLLHSAVADISHWQLTVMEWEANWSTDSPDDGKDDQQALLTTWITTEFNHQAQAEWQQLYNSLRSLPEIEKVEVVRPSDAYASSRQGDTRQMPSAEKTVLKLYLKRIQKMAQS</sequence>
<name>A0A3E0M8E8_MICAE</name>
<accession>A0A3E0M8E8</accession>
<comment type="caution">
    <text evidence="1">The sequence shown here is derived from an EMBL/GenBank/DDBJ whole genome shotgun (WGS) entry which is preliminary data.</text>
</comment>
<organism evidence="1 2">
    <name type="scientific">Microcystis aeruginosa DA14</name>
    <dbReference type="NCBI Taxonomy" id="1987506"/>
    <lineage>
        <taxon>Bacteria</taxon>
        <taxon>Bacillati</taxon>
        <taxon>Cyanobacteriota</taxon>
        <taxon>Cyanophyceae</taxon>
        <taxon>Oscillatoriophycideae</taxon>
        <taxon>Chroococcales</taxon>
        <taxon>Microcystaceae</taxon>
        <taxon>Microcystis</taxon>
    </lineage>
</organism>
<proteinExistence type="predicted"/>
<dbReference type="EMBL" id="QQWE01000005">
    <property type="protein sequence ID" value="REJ55887.1"/>
    <property type="molecule type" value="Genomic_DNA"/>
</dbReference>
<protein>
    <submittedName>
        <fullName evidence="1">Uncharacterized protein</fullName>
    </submittedName>
</protein>
<evidence type="ECO:0000313" key="2">
    <source>
        <dbReference type="Proteomes" id="UP000256301"/>
    </source>
</evidence>
<dbReference type="Proteomes" id="UP000256301">
    <property type="component" value="Unassembled WGS sequence"/>
</dbReference>
<evidence type="ECO:0000313" key="1">
    <source>
        <dbReference type="EMBL" id="REJ55887.1"/>
    </source>
</evidence>